<evidence type="ECO:0000256" key="1">
    <source>
        <dbReference type="SAM" id="Phobius"/>
    </source>
</evidence>
<feature type="chain" id="PRO_5042821431" description="Immunoglobulin subtype domain-containing protein" evidence="2">
    <location>
        <begin position="18"/>
        <end position="288"/>
    </location>
</feature>
<dbReference type="Proteomes" id="UP000007879">
    <property type="component" value="Unassembled WGS sequence"/>
</dbReference>
<dbReference type="EnsemblMetazoa" id="XM_019993547.1">
    <property type="protein sequence ID" value="XP_019849106.1"/>
    <property type="gene ID" value="LOC109580431"/>
</dbReference>
<keyword evidence="1" id="KW-0472">Membrane</keyword>
<feature type="transmembrane region" description="Helical" evidence="1">
    <location>
        <begin position="236"/>
        <end position="261"/>
    </location>
</feature>
<sequence>MSLGCLLLLCLVTQSFSLCVFRNGRCTNPSLILMSQDDSSNGFDLTIKELPLVSTNISITPECTATMGIKKISCKFNESDNSMMMVSTDETLSSALYDISISLDVYDQKCCDVSANMTHNITLEVIDNPHLQTETNDPHTLHCSWSSKIPNLNFLIAFLLNGNTIGYCGQFTTSPMEHINDITIYYDKVCTIRINKLTSKNKGRYSCLLMIPNPDDNGYLKFYSESTELSPNKEHIYQIVLGIIGAIIFVGIICLITYCCYRKFFKNERERDNEQGAGEPLLPDREPG</sequence>
<dbReference type="RefSeq" id="XP_019849106.1">
    <property type="nucleotide sequence ID" value="XM_019993547.1"/>
</dbReference>
<keyword evidence="4" id="KW-1185">Reference proteome</keyword>
<feature type="signal peptide" evidence="2">
    <location>
        <begin position="1"/>
        <end position="17"/>
    </location>
</feature>
<organism evidence="3 4">
    <name type="scientific">Amphimedon queenslandica</name>
    <name type="common">Sponge</name>
    <dbReference type="NCBI Taxonomy" id="400682"/>
    <lineage>
        <taxon>Eukaryota</taxon>
        <taxon>Metazoa</taxon>
        <taxon>Porifera</taxon>
        <taxon>Demospongiae</taxon>
        <taxon>Heteroscleromorpha</taxon>
        <taxon>Haplosclerida</taxon>
        <taxon>Niphatidae</taxon>
        <taxon>Amphimedon</taxon>
    </lineage>
</organism>
<keyword evidence="2" id="KW-0732">Signal</keyword>
<name>A0AAN0IXD1_AMPQE</name>
<dbReference type="KEGG" id="aqu:109580431"/>
<proteinExistence type="predicted"/>
<evidence type="ECO:0000313" key="4">
    <source>
        <dbReference type="Proteomes" id="UP000007879"/>
    </source>
</evidence>
<dbReference type="InterPro" id="IPR036179">
    <property type="entry name" value="Ig-like_dom_sf"/>
</dbReference>
<reference evidence="3" key="2">
    <citation type="submission" date="2024-06" db="UniProtKB">
        <authorList>
            <consortium name="EnsemblMetazoa"/>
        </authorList>
    </citation>
    <scope>IDENTIFICATION</scope>
</reference>
<protein>
    <recommendedName>
        <fullName evidence="5">Immunoglobulin subtype domain-containing protein</fullName>
    </recommendedName>
</protein>
<accession>A0AAN0IXD1</accession>
<evidence type="ECO:0008006" key="5">
    <source>
        <dbReference type="Google" id="ProtNLM"/>
    </source>
</evidence>
<evidence type="ECO:0000313" key="3">
    <source>
        <dbReference type="EnsemblMetazoa" id="XP_019849106.1"/>
    </source>
</evidence>
<reference evidence="4" key="1">
    <citation type="journal article" date="2010" name="Nature">
        <title>The Amphimedon queenslandica genome and the evolution of animal complexity.</title>
        <authorList>
            <person name="Srivastava M."/>
            <person name="Simakov O."/>
            <person name="Chapman J."/>
            <person name="Fahey B."/>
            <person name="Gauthier M.E."/>
            <person name="Mitros T."/>
            <person name="Richards G.S."/>
            <person name="Conaco C."/>
            <person name="Dacre M."/>
            <person name="Hellsten U."/>
            <person name="Larroux C."/>
            <person name="Putnam N.H."/>
            <person name="Stanke M."/>
            <person name="Adamska M."/>
            <person name="Darling A."/>
            <person name="Degnan S.M."/>
            <person name="Oakley T.H."/>
            <person name="Plachetzki D.C."/>
            <person name="Zhai Y."/>
            <person name="Adamski M."/>
            <person name="Calcino A."/>
            <person name="Cummins S.F."/>
            <person name="Goodstein D.M."/>
            <person name="Harris C."/>
            <person name="Jackson D.J."/>
            <person name="Leys S.P."/>
            <person name="Shu S."/>
            <person name="Woodcroft B.J."/>
            <person name="Vervoort M."/>
            <person name="Kosik K.S."/>
            <person name="Manning G."/>
            <person name="Degnan B.M."/>
            <person name="Rokhsar D.S."/>
        </authorList>
    </citation>
    <scope>NUCLEOTIDE SEQUENCE [LARGE SCALE GENOMIC DNA]</scope>
</reference>
<dbReference type="SUPFAM" id="SSF48726">
    <property type="entry name" value="Immunoglobulin"/>
    <property type="match status" value="1"/>
</dbReference>
<evidence type="ECO:0000256" key="2">
    <source>
        <dbReference type="SAM" id="SignalP"/>
    </source>
</evidence>
<keyword evidence="1" id="KW-0812">Transmembrane</keyword>
<keyword evidence="1" id="KW-1133">Transmembrane helix</keyword>
<dbReference type="GeneID" id="109580431"/>
<dbReference type="AlphaFoldDB" id="A0AAN0IXD1"/>